<feature type="signal peptide" evidence="1">
    <location>
        <begin position="1"/>
        <end position="19"/>
    </location>
</feature>
<organism evidence="2 3">
    <name type="scientific">Phyllotreta striolata</name>
    <name type="common">Striped flea beetle</name>
    <name type="synonym">Crioceris striolata</name>
    <dbReference type="NCBI Taxonomy" id="444603"/>
    <lineage>
        <taxon>Eukaryota</taxon>
        <taxon>Metazoa</taxon>
        <taxon>Ecdysozoa</taxon>
        <taxon>Arthropoda</taxon>
        <taxon>Hexapoda</taxon>
        <taxon>Insecta</taxon>
        <taxon>Pterygota</taxon>
        <taxon>Neoptera</taxon>
        <taxon>Endopterygota</taxon>
        <taxon>Coleoptera</taxon>
        <taxon>Polyphaga</taxon>
        <taxon>Cucujiformia</taxon>
        <taxon>Chrysomeloidea</taxon>
        <taxon>Chrysomelidae</taxon>
        <taxon>Galerucinae</taxon>
        <taxon>Alticini</taxon>
        <taxon>Phyllotreta</taxon>
    </lineage>
</organism>
<dbReference type="GO" id="GO:0005975">
    <property type="term" value="P:carbohydrate metabolic process"/>
    <property type="evidence" value="ECO:0007669"/>
    <property type="project" value="InterPro"/>
</dbReference>
<keyword evidence="3" id="KW-1185">Reference proteome</keyword>
<dbReference type="PANTHER" id="PTHR45985">
    <property type="match status" value="1"/>
</dbReference>
<reference evidence="2" key="1">
    <citation type="submission" date="2022-01" db="EMBL/GenBank/DDBJ databases">
        <authorList>
            <person name="King R."/>
        </authorList>
    </citation>
    <scope>NUCLEOTIDE SEQUENCE</scope>
</reference>
<sequence>MKCLLTVFITFAVARSALCLDIADSCNDGKCTIAKNCRCSNSPSPLTGKLDDWPQLISLTFDDAITDDIYNKYLSPLLFNSKNPDNKPIGATFFVPHEYTNYQRVNDLYNSGFEIGVNSISKYFSQKYWRNATADLLVQEFSGQKHILTKFANIPESSILGVRTPQLQLAGDNSFQAYVKSKLTYDSSWPSLASRRMFPYTLDFMSTEECILGAKCPKNSYPGFWVLPINELSGENGKDCNVISSCTIEGSSKVISDWLTGQVEDIRNSTKIPLTLMIDSGWFNSTENSVDAFKQFMTNMSLKKDVFFVTQKQVYEWIRNPVKTANFKTETSTGPVANCDKKKCLVKKDDDQYTFFICTSCPNKYPWVGNPDGN</sequence>
<protein>
    <recommendedName>
        <fullName evidence="4">NodB homology domain-containing protein</fullName>
    </recommendedName>
</protein>
<dbReference type="EMBL" id="OU900099">
    <property type="protein sequence ID" value="CAG9863098.1"/>
    <property type="molecule type" value="Genomic_DNA"/>
</dbReference>
<dbReference type="GO" id="GO:0016787">
    <property type="term" value="F:hydrolase activity"/>
    <property type="evidence" value="ECO:0007669"/>
    <property type="project" value="UniProtKB-ARBA"/>
</dbReference>
<feature type="chain" id="PRO_5040245940" description="NodB homology domain-containing protein" evidence="1">
    <location>
        <begin position="20"/>
        <end position="374"/>
    </location>
</feature>
<evidence type="ECO:0000313" key="2">
    <source>
        <dbReference type="EMBL" id="CAG9863098.1"/>
    </source>
</evidence>
<evidence type="ECO:0000256" key="1">
    <source>
        <dbReference type="SAM" id="SignalP"/>
    </source>
</evidence>
<dbReference type="AlphaFoldDB" id="A0A9N9XSX7"/>
<evidence type="ECO:0000313" key="3">
    <source>
        <dbReference type="Proteomes" id="UP001153712"/>
    </source>
</evidence>
<dbReference type="SUPFAM" id="SSF88713">
    <property type="entry name" value="Glycoside hydrolase/deacetylase"/>
    <property type="match status" value="1"/>
</dbReference>
<dbReference type="Gene3D" id="3.20.20.370">
    <property type="entry name" value="Glycoside hydrolase/deacetylase"/>
    <property type="match status" value="1"/>
</dbReference>
<evidence type="ECO:0008006" key="4">
    <source>
        <dbReference type="Google" id="ProtNLM"/>
    </source>
</evidence>
<name>A0A9N9XSX7_PHYSR</name>
<dbReference type="Proteomes" id="UP001153712">
    <property type="component" value="Chromosome 6"/>
</dbReference>
<dbReference type="PANTHER" id="PTHR45985:SF8">
    <property type="entry name" value="CHITIN DEACETYLASE-LIKE 9, ISOFORM A"/>
    <property type="match status" value="1"/>
</dbReference>
<dbReference type="InterPro" id="IPR011330">
    <property type="entry name" value="Glyco_hydro/deAcase_b/a-brl"/>
</dbReference>
<dbReference type="OrthoDB" id="504708at2759"/>
<accession>A0A9N9XSX7</accession>
<keyword evidence="1" id="KW-0732">Signal</keyword>
<dbReference type="InterPro" id="IPR052740">
    <property type="entry name" value="CE4"/>
</dbReference>
<gene>
    <name evidence="2" type="ORF">PHYEVI_LOCUS9398</name>
</gene>
<proteinExistence type="predicted"/>